<evidence type="ECO:0008006" key="4">
    <source>
        <dbReference type="Google" id="ProtNLM"/>
    </source>
</evidence>
<proteinExistence type="predicted"/>
<protein>
    <recommendedName>
        <fullName evidence="4">Glycosyltransferase RgtA/B/C/D-like domain-containing protein</fullName>
    </recommendedName>
</protein>
<feature type="transmembrane region" description="Helical" evidence="1">
    <location>
        <begin position="232"/>
        <end position="252"/>
    </location>
</feature>
<accession>A0A517XM15</accession>
<reference evidence="2 3" key="1">
    <citation type="submission" date="2019-02" db="EMBL/GenBank/DDBJ databases">
        <title>Deep-cultivation of Planctomycetes and their phenomic and genomic characterization uncovers novel biology.</title>
        <authorList>
            <person name="Wiegand S."/>
            <person name="Jogler M."/>
            <person name="Boedeker C."/>
            <person name="Pinto D."/>
            <person name="Vollmers J."/>
            <person name="Rivas-Marin E."/>
            <person name="Kohn T."/>
            <person name="Peeters S.H."/>
            <person name="Heuer A."/>
            <person name="Rast P."/>
            <person name="Oberbeckmann S."/>
            <person name="Bunk B."/>
            <person name="Jeske O."/>
            <person name="Meyerdierks A."/>
            <person name="Storesund J.E."/>
            <person name="Kallscheuer N."/>
            <person name="Luecker S."/>
            <person name="Lage O.M."/>
            <person name="Pohl T."/>
            <person name="Merkel B.J."/>
            <person name="Hornburger P."/>
            <person name="Mueller R.-W."/>
            <person name="Bruemmer F."/>
            <person name="Labrenz M."/>
            <person name="Spormann A.M."/>
            <person name="Op den Camp H."/>
            <person name="Overmann J."/>
            <person name="Amann R."/>
            <person name="Jetten M.S.M."/>
            <person name="Mascher T."/>
            <person name="Medema M.H."/>
            <person name="Devos D.P."/>
            <person name="Kaster A.-K."/>
            <person name="Ovreas L."/>
            <person name="Rohde M."/>
            <person name="Galperin M.Y."/>
            <person name="Jogler C."/>
        </authorList>
    </citation>
    <scope>NUCLEOTIDE SEQUENCE [LARGE SCALE GENOMIC DNA]</scope>
    <source>
        <strain evidence="2 3">ETA_A1</strain>
    </source>
</reference>
<name>A0A517XM15_9BACT</name>
<keyword evidence="1" id="KW-0812">Transmembrane</keyword>
<keyword evidence="3" id="KW-1185">Reference proteome</keyword>
<dbReference type="RefSeq" id="WP_145233925.1">
    <property type="nucleotide sequence ID" value="NZ_CP036273.1"/>
</dbReference>
<feature type="transmembrane region" description="Helical" evidence="1">
    <location>
        <begin position="126"/>
        <end position="144"/>
    </location>
</feature>
<evidence type="ECO:0000313" key="3">
    <source>
        <dbReference type="Proteomes" id="UP000319576"/>
    </source>
</evidence>
<dbReference type="AlphaFoldDB" id="A0A517XM15"/>
<evidence type="ECO:0000256" key="1">
    <source>
        <dbReference type="SAM" id="Phobius"/>
    </source>
</evidence>
<keyword evidence="1" id="KW-1133">Transmembrane helix</keyword>
<evidence type="ECO:0000313" key="2">
    <source>
        <dbReference type="EMBL" id="QDU18553.1"/>
    </source>
</evidence>
<feature type="transmembrane region" description="Helical" evidence="1">
    <location>
        <begin position="366"/>
        <end position="385"/>
    </location>
</feature>
<keyword evidence="1" id="KW-0472">Membrane</keyword>
<feature type="transmembrane region" description="Helical" evidence="1">
    <location>
        <begin position="73"/>
        <end position="91"/>
    </location>
</feature>
<dbReference type="OrthoDB" id="262795at2"/>
<gene>
    <name evidence="2" type="ORF">ETAA1_04450</name>
</gene>
<organism evidence="2 3">
    <name type="scientific">Urbifossiella limnaea</name>
    <dbReference type="NCBI Taxonomy" id="2528023"/>
    <lineage>
        <taxon>Bacteria</taxon>
        <taxon>Pseudomonadati</taxon>
        <taxon>Planctomycetota</taxon>
        <taxon>Planctomycetia</taxon>
        <taxon>Gemmatales</taxon>
        <taxon>Gemmataceae</taxon>
        <taxon>Urbifossiella</taxon>
    </lineage>
</organism>
<sequence>MRPFLLLGYAAALVGGTYLAYRPVFDSGFALVQAETGDGMLNHYLLEHSWLSLADPGYAGTLTRPPFFHPERWAWWYSETLIGAAPIYWALRTVTDDQLAYSWWMIACSALNFVSFAVVARRLGCAHAAAALGAVGFAFLAVVTEQQKHQQLIPRFWMPPAVYYAWLLGSAPSARALGRMLACLALQGVTCVYTGWFLGVGLVTFVPLAAVLTPGGLRKLLTFARTEWKPALLAAAPGVAALAAFFAPYLLVNRGYSRAYFDTLYLTPSAAGWLTPAKGTLWSGPAEAVLPVVSFECWLFPGFAAVALLVAAGWWVRREPHAPGRPLAAACLVTAVVWAVLCSRVGSTSPWALVQYVPGAGAIRCVSRVVLLVDLFAALAVAVWLTHALGRLGGRWRAAAAVAGLVVVVGAEQLGHEPPLTLRADYYPAVDLWAERLRGADAAYVVPRPGFSQEYEEVFAMWVGLRANVPVVNGYSGRHPAGFPLEYAAEVTDPDATVRDWLTGRFRGRVVVIDRADPGRRRELVIE</sequence>
<dbReference type="EMBL" id="CP036273">
    <property type="protein sequence ID" value="QDU18553.1"/>
    <property type="molecule type" value="Genomic_DNA"/>
</dbReference>
<feature type="transmembrane region" description="Helical" evidence="1">
    <location>
        <begin position="298"/>
        <end position="315"/>
    </location>
</feature>
<dbReference type="Proteomes" id="UP000319576">
    <property type="component" value="Chromosome"/>
</dbReference>
<feature type="transmembrane region" description="Helical" evidence="1">
    <location>
        <begin position="193"/>
        <end position="212"/>
    </location>
</feature>
<dbReference type="KEGG" id="uli:ETAA1_04450"/>
<feature type="transmembrane region" description="Helical" evidence="1">
    <location>
        <begin position="103"/>
        <end position="120"/>
    </location>
</feature>
<feature type="transmembrane region" description="Helical" evidence="1">
    <location>
        <begin position="327"/>
        <end position="346"/>
    </location>
</feature>